<dbReference type="InterPro" id="IPR006652">
    <property type="entry name" value="Kelch_1"/>
</dbReference>
<name>A0ABM3JXH2_BACDO</name>
<accession>A0ABM3JXH2</accession>
<evidence type="ECO:0000313" key="4">
    <source>
        <dbReference type="RefSeq" id="XP_049313927.1"/>
    </source>
</evidence>
<dbReference type="Gene3D" id="2.120.10.80">
    <property type="entry name" value="Kelch-type beta propeller"/>
    <property type="match status" value="1"/>
</dbReference>
<evidence type="ECO:0000256" key="2">
    <source>
        <dbReference type="ARBA" id="ARBA00022737"/>
    </source>
</evidence>
<evidence type="ECO:0000313" key="3">
    <source>
        <dbReference type="Proteomes" id="UP001652620"/>
    </source>
</evidence>
<dbReference type="GeneID" id="125778779"/>
<reference evidence="4" key="1">
    <citation type="submission" date="2025-08" db="UniProtKB">
        <authorList>
            <consortium name="RefSeq"/>
        </authorList>
    </citation>
    <scope>IDENTIFICATION</scope>
    <source>
        <tissue evidence="4">Adult</tissue>
    </source>
</reference>
<dbReference type="SUPFAM" id="SSF117281">
    <property type="entry name" value="Kelch motif"/>
    <property type="match status" value="1"/>
</dbReference>
<keyword evidence="1" id="KW-0880">Kelch repeat</keyword>
<dbReference type="RefSeq" id="XP_049313927.1">
    <property type="nucleotide sequence ID" value="XM_049457970.1"/>
</dbReference>
<gene>
    <name evidence="4" type="primary">LOC125778779</name>
</gene>
<dbReference type="Proteomes" id="UP001652620">
    <property type="component" value="Chromosome 5"/>
</dbReference>
<protein>
    <submittedName>
        <fullName evidence="4">Kelch-like ECH-associated protein 1B</fullName>
    </submittedName>
</protein>
<evidence type="ECO:0000256" key="1">
    <source>
        <dbReference type="ARBA" id="ARBA00022441"/>
    </source>
</evidence>
<proteinExistence type="predicted"/>
<dbReference type="Pfam" id="PF01344">
    <property type="entry name" value="Kelch_1"/>
    <property type="match status" value="3"/>
</dbReference>
<organism evidence="3 4">
    <name type="scientific">Bactrocera dorsalis</name>
    <name type="common">Oriental fruit fly</name>
    <name type="synonym">Dacus dorsalis</name>
    <dbReference type="NCBI Taxonomy" id="27457"/>
    <lineage>
        <taxon>Eukaryota</taxon>
        <taxon>Metazoa</taxon>
        <taxon>Ecdysozoa</taxon>
        <taxon>Arthropoda</taxon>
        <taxon>Hexapoda</taxon>
        <taxon>Insecta</taxon>
        <taxon>Pterygota</taxon>
        <taxon>Neoptera</taxon>
        <taxon>Endopterygota</taxon>
        <taxon>Diptera</taxon>
        <taxon>Brachycera</taxon>
        <taxon>Muscomorpha</taxon>
        <taxon>Tephritoidea</taxon>
        <taxon>Tephritidae</taxon>
        <taxon>Bactrocera</taxon>
        <taxon>Bactrocera</taxon>
    </lineage>
</organism>
<dbReference type="PANTHER" id="PTHR24412">
    <property type="entry name" value="KELCH PROTEIN"/>
    <property type="match status" value="1"/>
</dbReference>
<dbReference type="InterPro" id="IPR015915">
    <property type="entry name" value="Kelch-typ_b-propeller"/>
</dbReference>
<dbReference type="PANTHER" id="PTHR24412:SF489">
    <property type="entry name" value="RING FINGER DOMAIN AND KELCH REPEAT-CONTAINING PROTEIN DDB_G0271372"/>
    <property type="match status" value="1"/>
</dbReference>
<dbReference type="SMART" id="SM00612">
    <property type="entry name" value="Kelch"/>
    <property type="match status" value="4"/>
</dbReference>
<keyword evidence="2" id="KW-0677">Repeat</keyword>
<sequence length="298" mass="33632">MQSTGARGVCAANCGEKTLLLACFKETLSDLYLLQYNKAENKWQEYASIEIDYKYYRTILKDDNILFIGGERNNEPPRSLTQIVRSWNIRNKTWQDLPAMGTARSSHCVVELDDKIYAIGGVKNCSDPLSSVERYTTSDGWKSVKSLNVGRYNANAVALNGKIYIIGGLGDHLLKSVECYNPDSDTWTSCPDMNEYHLVPAAAAHNGHIYVFGDYGNNKDTIERYNPQRKTWSNICPLNDEWGCKACVSLDNKLWAIDRNAVSVYDEENDRWEQKCSLPTVDIHSCFVVPVALLTSNE</sequence>
<keyword evidence="3" id="KW-1185">Reference proteome</keyword>